<dbReference type="GO" id="GO:0005524">
    <property type="term" value="F:ATP binding"/>
    <property type="evidence" value="ECO:0007669"/>
    <property type="project" value="UniProtKB-KW"/>
</dbReference>
<keyword evidence="2" id="KW-1185">Reference proteome</keyword>
<name>A0A7T2V8I2_9BACI</name>
<dbReference type="RefSeq" id="WP_042514426.1">
    <property type="nucleotide sequence ID" value="NZ_CP065740.1"/>
</dbReference>
<dbReference type="NCBIfam" id="NF047352">
    <property type="entry name" value="P_loop_sacsin"/>
    <property type="match status" value="1"/>
</dbReference>
<evidence type="ECO:0000313" key="2">
    <source>
        <dbReference type="Proteomes" id="UP000594791"/>
    </source>
</evidence>
<reference evidence="1 2" key="1">
    <citation type="submission" date="2020-12" db="EMBL/GenBank/DDBJ databases">
        <title>FDA dAtabase for Regulatory Grade micrObial Sequences (FDA-ARGOS): Supporting development and validation of Infectious Disease Dx tests.</title>
        <authorList>
            <person name="Nelson B."/>
            <person name="Plummer A."/>
            <person name="Tallon L."/>
            <person name="Sadzewicz L."/>
            <person name="Zhao X."/>
            <person name="Boylan J."/>
            <person name="Ott S."/>
            <person name="Bowen H."/>
            <person name="Vavikolanu K."/>
            <person name="Mehta A."/>
            <person name="Aluvathingal J."/>
            <person name="Nadendla S."/>
            <person name="Myers T."/>
            <person name="Yan Y."/>
            <person name="Sichtig H."/>
        </authorList>
    </citation>
    <scope>NUCLEOTIDE SEQUENCE [LARGE SCALE GENOMIC DNA]</scope>
    <source>
        <strain evidence="1 2">FDAARGOS_920</strain>
        <plasmid evidence="1 2">unnamed</plasmid>
    </source>
</reference>
<dbReference type="InterPro" id="IPR036890">
    <property type="entry name" value="HATPase_C_sf"/>
</dbReference>
<gene>
    <name evidence="1" type="ORF">I6G77_28030</name>
</gene>
<accession>A0A7T2V8I2</accession>
<geneLocation type="plasmid" evidence="1 2">
    <name>unnamed</name>
</geneLocation>
<sequence length="799" mass="93081">MSNEDVLLNKVLDASSNTIWDELKKIRESSETEKKTIRRRWIWELIQNASDCTPKGKKIDIKIDYSNNQIIFSHNGLPFSYENLLDLITQISSKQSSEEKKTGKFGTGFMSTHLLSEIVQIEGSFIQKNSKYTKLEFTVDRSGNDYNDIKNKTKTMLEQLNLVSRNQEGLQEKYEDTKFIYSIEDDDIISAVEKGIVDLKETIPYVLTFNENINSITYNGNCYKKGKEVASSKNKKLKIVQINASESNKELLISNENNVTIGCAIERKDNKLYFLPIPNNMPRIFCEFPLLGTEEFSFPIVVNSNLFEVERDRNAIRDSNLVNNELIKVAVSLYRELINYCSESTQTRNEFNICILKHPTPSILQDYSYKKIKEHIEKSTIVPIHNHLGGLKRLAFKDNEGNVQIGIPKTKESIHKDLLWDVLSDFQWIEIPTQDTYLGWSAVFGDNVGFSWVNDTFKDLSIDKLVDNLKEETLHVDWLNTFYSLWIRDAGIEEVIVSVFIPNQINEFVQFSNIYLDKNIDNELKEILTLLGGKIKGQLLNKDIISFEGYFKEHPKKIKTNEICSERIESRVSKILSQETIDRIEREEDAQKIFNRLTNWFLSNPEKSKEWFENLYPKRMMLSSPEENLRRYKIAEKIEENNIKYEELDEIINNRDKVMEIINNSELSREDIINQLKHVVTSSEEMKQYVEDLIYRSIENIFKYLSGLKDYTLPATLGEWMKEKYSDTVFPAKYKGDDIRIVIRPSDFQKIIFYYDEELEALDDYAYQLWTDDGEKQGMVTLGDLLKTTGISKIPLTKI</sequence>
<dbReference type="EMBL" id="CP065740">
    <property type="protein sequence ID" value="QPR80662.1"/>
    <property type="molecule type" value="Genomic_DNA"/>
</dbReference>
<evidence type="ECO:0000313" key="1">
    <source>
        <dbReference type="EMBL" id="QPR80662.1"/>
    </source>
</evidence>
<dbReference type="Proteomes" id="UP000594791">
    <property type="component" value="Plasmid unnamed"/>
</dbReference>
<keyword evidence="1" id="KW-0614">Plasmid</keyword>
<protein>
    <submittedName>
        <fullName evidence="1">ATP-binding protein</fullName>
    </submittedName>
</protein>
<keyword evidence="1" id="KW-0067">ATP-binding</keyword>
<dbReference type="Gene3D" id="3.30.565.10">
    <property type="entry name" value="Histidine kinase-like ATPase, C-terminal domain"/>
    <property type="match status" value="1"/>
</dbReference>
<keyword evidence="1" id="KW-0547">Nucleotide-binding</keyword>
<proteinExistence type="predicted"/>
<dbReference type="SUPFAM" id="SSF55874">
    <property type="entry name" value="ATPase domain of HSP90 chaperone/DNA topoisomerase II/histidine kinase"/>
    <property type="match status" value="1"/>
</dbReference>
<organism evidence="1 2">
    <name type="scientific">Bacillus tropicus</name>
    <dbReference type="NCBI Taxonomy" id="2026188"/>
    <lineage>
        <taxon>Bacteria</taxon>
        <taxon>Bacillati</taxon>
        <taxon>Bacillota</taxon>
        <taxon>Bacilli</taxon>
        <taxon>Bacillales</taxon>
        <taxon>Bacillaceae</taxon>
        <taxon>Bacillus</taxon>
        <taxon>Bacillus cereus group</taxon>
    </lineage>
</organism>